<name>A0A1U7CJ04_9BACT</name>
<dbReference type="Proteomes" id="UP000186309">
    <property type="component" value="Chromosome"/>
</dbReference>
<reference evidence="2" key="1">
    <citation type="submission" date="2016-12" db="EMBL/GenBank/DDBJ databases">
        <title>Comparative genomics of four Isosphaeraceae planctomycetes: a common pool of plasmids and glycoside hydrolase genes.</title>
        <authorList>
            <person name="Ivanova A."/>
        </authorList>
    </citation>
    <scope>NUCLEOTIDE SEQUENCE [LARGE SCALE GENOMIC DNA]</scope>
    <source>
        <strain evidence="2">PX4</strain>
    </source>
</reference>
<accession>A0A1U7CJ04</accession>
<dbReference type="OrthoDB" id="263491at2"/>
<dbReference type="EMBL" id="CP019082">
    <property type="protein sequence ID" value="APW58911.1"/>
    <property type="molecule type" value="Genomic_DNA"/>
</dbReference>
<organism evidence="1 2">
    <name type="scientific">Paludisphaera borealis</name>
    <dbReference type="NCBI Taxonomy" id="1387353"/>
    <lineage>
        <taxon>Bacteria</taxon>
        <taxon>Pseudomonadati</taxon>
        <taxon>Planctomycetota</taxon>
        <taxon>Planctomycetia</taxon>
        <taxon>Isosphaerales</taxon>
        <taxon>Isosphaeraceae</taxon>
        <taxon>Paludisphaera</taxon>
    </lineage>
</organism>
<sequence length="254" mass="28219">MGVEYKHYLIPEDNTYAPGAEALSRLVDALLDGGFVPRESTDSFNNSTFKTTADDAHARTTGCFAQTRDQRSSSFPCPCSARDVAPLGEQDFKLVWPVESSYESGLQYPLNPFPEWGDPSYDLEIHVARDFVYHQSELIDPFVDAACRCGRNLDEYWDEGTIEAIAVFGDARIPRACPACGRPFRPQEFVAQVRDGRTGEPISRPGGVVYRFAVVVDCGKAFAREEWPIRASEAFTATIARALGQTFYQVGDVH</sequence>
<dbReference type="AlphaFoldDB" id="A0A1U7CJ04"/>
<proteinExistence type="predicted"/>
<protein>
    <submittedName>
        <fullName evidence="1">Uncharacterized protein</fullName>
    </submittedName>
</protein>
<gene>
    <name evidence="1" type="ORF">BSF38_00322</name>
</gene>
<evidence type="ECO:0000313" key="2">
    <source>
        <dbReference type="Proteomes" id="UP000186309"/>
    </source>
</evidence>
<evidence type="ECO:0000313" key="1">
    <source>
        <dbReference type="EMBL" id="APW58911.1"/>
    </source>
</evidence>
<dbReference type="RefSeq" id="WP_076343162.1">
    <property type="nucleotide sequence ID" value="NZ_CP019082.1"/>
</dbReference>
<dbReference type="STRING" id="1387353.BSF38_00322"/>
<keyword evidence="2" id="KW-1185">Reference proteome</keyword>
<dbReference type="KEGG" id="pbor:BSF38_00322"/>